<gene>
    <name evidence="1" type="ORF">KHZ85_00420</name>
</gene>
<dbReference type="AlphaFoldDB" id="A0A942WBC5"/>
<comment type="caution">
    <text evidence="1">The sequence shown here is derived from an EMBL/GenBank/DDBJ whole genome shotgun (WGS) entry which is preliminary data.</text>
</comment>
<name>A0A942WBC5_9FIRM</name>
<evidence type="ECO:0000313" key="2">
    <source>
        <dbReference type="Proteomes" id="UP000753219"/>
    </source>
</evidence>
<dbReference type="EMBL" id="JAGZMZ010000001">
    <property type="protein sequence ID" value="MBS4883224.1"/>
    <property type="molecule type" value="Genomic_DNA"/>
</dbReference>
<sequence length="93" mass="10969">MAKSIMQTERECYITHSTSNLHKHHIFGGNANRKKSEQWGCWVYLRADYHNASNQGVHFDKSLDLALKQECQAKFERLYGHNTFMMVFGRNYL</sequence>
<reference evidence="1" key="1">
    <citation type="submission" date="2021-02" db="EMBL/GenBank/DDBJ databases">
        <title>Infant gut strain persistence is associated with maternal origin, phylogeny, and functional potential including surface adhesion and iron acquisition.</title>
        <authorList>
            <person name="Lou Y.C."/>
        </authorList>
    </citation>
    <scope>NUCLEOTIDE SEQUENCE</scope>
    <source>
        <strain evidence="1">L3_108_103G1_dasL3_108_103G1_concoct_2</strain>
    </source>
</reference>
<proteinExistence type="predicted"/>
<accession>A0A942WBC5</accession>
<protein>
    <submittedName>
        <fullName evidence="1">Uncharacterized protein</fullName>
    </submittedName>
</protein>
<evidence type="ECO:0000313" key="1">
    <source>
        <dbReference type="EMBL" id="MBS4883224.1"/>
    </source>
</evidence>
<dbReference type="Proteomes" id="UP000753219">
    <property type="component" value="Unassembled WGS sequence"/>
</dbReference>
<organism evidence="1 2">
    <name type="scientific">Amedibacillus dolichus</name>
    <dbReference type="NCBI Taxonomy" id="31971"/>
    <lineage>
        <taxon>Bacteria</taxon>
        <taxon>Bacillati</taxon>
        <taxon>Bacillota</taxon>
        <taxon>Erysipelotrichia</taxon>
        <taxon>Erysipelotrichales</taxon>
        <taxon>Erysipelotrichaceae</taxon>
        <taxon>Amedibacillus</taxon>
    </lineage>
</organism>
<dbReference type="RefSeq" id="WP_278639385.1">
    <property type="nucleotide sequence ID" value="NZ_JAGZMZ010000001.1"/>
</dbReference>